<gene>
    <name evidence="1" type="ORF">POCTA_138.1.T0900167</name>
</gene>
<dbReference type="Proteomes" id="UP000683925">
    <property type="component" value="Unassembled WGS sequence"/>
</dbReference>
<evidence type="ECO:0000313" key="1">
    <source>
        <dbReference type="EMBL" id="CAD8187586.1"/>
    </source>
</evidence>
<keyword evidence="2" id="KW-1185">Reference proteome</keyword>
<dbReference type="EMBL" id="CAJJDP010000089">
    <property type="protein sequence ID" value="CAD8187586.1"/>
    <property type="molecule type" value="Genomic_DNA"/>
</dbReference>
<proteinExistence type="predicted"/>
<sequence>MNQSHLALFEDHSYLNDQKGDYDQDFEQSFFNQFQHLPTNMTKSSVTISINQKDINYKNLPKLIGNNFVKWLKNIKYYQNHDNIPKGFQRLIDLRQKDKQSKIKIKDLRESIQFDYECQVVFQEYICDQLYIDLMTSNKVADPFSYIPGICNYFSAAQEPIKMVSNYIMRKEFVNQQGEM</sequence>
<reference evidence="1" key="1">
    <citation type="submission" date="2021-01" db="EMBL/GenBank/DDBJ databases">
        <authorList>
            <consortium name="Genoscope - CEA"/>
            <person name="William W."/>
        </authorList>
    </citation>
    <scope>NUCLEOTIDE SEQUENCE</scope>
</reference>
<accession>A0A8S1WPH5</accession>
<dbReference type="AlphaFoldDB" id="A0A8S1WPH5"/>
<name>A0A8S1WPH5_PAROT</name>
<dbReference type="OMA" id="MVSNYIM"/>
<protein>
    <submittedName>
        <fullName evidence="1">Uncharacterized protein</fullName>
    </submittedName>
</protein>
<comment type="caution">
    <text evidence="1">The sequence shown here is derived from an EMBL/GenBank/DDBJ whole genome shotgun (WGS) entry which is preliminary data.</text>
</comment>
<evidence type="ECO:0000313" key="2">
    <source>
        <dbReference type="Proteomes" id="UP000683925"/>
    </source>
</evidence>
<dbReference type="OrthoDB" id="307799at2759"/>
<organism evidence="1 2">
    <name type="scientific">Paramecium octaurelia</name>
    <dbReference type="NCBI Taxonomy" id="43137"/>
    <lineage>
        <taxon>Eukaryota</taxon>
        <taxon>Sar</taxon>
        <taxon>Alveolata</taxon>
        <taxon>Ciliophora</taxon>
        <taxon>Intramacronucleata</taxon>
        <taxon>Oligohymenophorea</taxon>
        <taxon>Peniculida</taxon>
        <taxon>Parameciidae</taxon>
        <taxon>Paramecium</taxon>
    </lineage>
</organism>